<name>A0ABP8KQM1_9MICO</name>
<sequence length="252" mass="26190">MRRPAGTGALLVASAVLSLGGYLVLGTQFGWPAVLDDPGTSALDAFVEAQAWVRFGFYLFLLASLLLIPAAVGLHDLIGRHSPASVSVAVLGILGAFAQMLGWVRWPIAVPGLADAWTDAAATATQREATAAAYDGLNGYAGGALGEHLGWLLQGIWAVGVAILLLRSRRVPRWFALLGLGLAGAWALAVPTATAVGLATLEFWGLNVYTAWYLWLLALGGLLMGASRGGEGQRVPGGTESAARSRASSTRQ</sequence>
<dbReference type="InterPro" id="IPR025495">
    <property type="entry name" value="DUF4386"/>
</dbReference>
<evidence type="ECO:0000313" key="3">
    <source>
        <dbReference type="EMBL" id="GAA4412600.1"/>
    </source>
</evidence>
<feature type="transmembrane region" description="Helical" evidence="2">
    <location>
        <begin position="149"/>
        <end position="167"/>
    </location>
</feature>
<evidence type="ECO:0008006" key="5">
    <source>
        <dbReference type="Google" id="ProtNLM"/>
    </source>
</evidence>
<dbReference type="Proteomes" id="UP001500945">
    <property type="component" value="Unassembled WGS sequence"/>
</dbReference>
<organism evidence="3 4">
    <name type="scientific">Fodinibacter luteus</name>
    <dbReference type="NCBI Taxonomy" id="552064"/>
    <lineage>
        <taxon>Bacteria</taxon>
        <taxon>Bacillati</taxon>
        <taxon>Actinomycetota</taxon>
        <taxon>Actinomycetes</taxon>
        <taxon>Micrococcales</taxon>
        <taxon>Intrasporangiaceae</taxon>
        <taxon>Fodinibacter (ex Wang et al. 2009)</taxon>
    </lineage>
</organism>
<keyword evidence="2" id="KW-0812">Transmembrane</keyword>
<evidence type="ECO:0000256" key="2">
    <source>
        <dbReference type="SAM" id="Phobius"/>
    </source>
</evidence>
<feature type="transmembrane region" description="Helical" evidence="2">
    <location>
        <begin position="204"/>
        <end position="224"/>
    </location>
</feature>
<feature type="transmembrane region" description="Helical" evidence="2">
    <location>
        <begin position="86"/>
        <end position="106"/>
    </location>
</feature>
<feature type="transmembrane region" description="Helical" evidence="2">
    <location>
        <begin position="174"/>
        <end position="198"/>
    </location>
</feature>
<gene>
    <name evidence="3" type="ORF">GCM10023168_34580</name>
</gene>
<protein>
    <recommendedName>
        <fullName evidence="5">DUF4386 family protein</fullName>
    </recommendedName>
</protein>
<reference evidence="4" key="1">
    <citation type="journal article" date="2019" name="Int. J. Syst. Evol. Microbiol.">
        <title>The Global Catalogue of Microorganisms (GCM) 10K type strain sequencing project: providing services to taxonomists for standard genome sequencing and annotation.</title>
        <authorList>
            <consortium name="The Broad Institute Genomics Platform"/>
            <consortium name="The Broad Institute Genome Sequencing Center for Infectious Disease"/>
            <person name="Wu L."/>
            <person name="Ma J."/>
        </authorList>
    </citation>
    <scope>NUCLEOTIDE SEQUENCE [LARGE SCALE GENOMIC DNA]</scope>
    <source>
        <strain evidence="4">JCM 17809</strain>
    </source>
</reference>
<dbReference type="EMBL" id="BAABGM010000025">
    <property type="protein sequence ID" value="GAA4412600.1"/>
    <property type="molecule type" value="Genomic_DNA"/>
</dbReference>
<evidence type="ECO:0000256" key="1">
    <source>
        <dbReference type="SAM" id="MobiDB-lite"/>
    </source>
</evidence>
<comment type="caution">
    <text evidence="3">The sequence shown here is derived from an EMBL/GenBank/DDBJ whole genome shotgun (WGS) entry which is preliminary data.</text>
</comment>
<proteinExistence type="predicted"/>
<keyword evidence="4" id="KW-1185">Reference proteome</keyword>
<dbReference type="RefSeq" id="WP_345208288.1">
    <property type="nucleotide sequence ID" value="NZ_BAABGM010000025.1"/>
</dbReference>
<feature type="compositionally biased region" description="Low complexity" evidence="1">
    <location>
        <begin position="241"/>
        <end position="252"/>
    </location>
</feature>
<accession>A0ABP8KQM1</accession>
<keyword evidence="2" id="KW-1133">Transmembrane helix</keyword>
<feature type="region of interest" description="Disordered" evidence="1">
    <location>
        <begin position="230"/>
        <end position="252"/>
    </location>
</feature>
<feature type="transmembrane region" description="Helical" evidence="2">
    <location>
        <begin position="55"/>
        <end position="74"/>
    </location>
</feature>
<keyword evidence="2" id="KW-0472">Membrane</keyword>
<dbReference type="Pfam" id="PF14329">
    <property type="entry name" value="DUF4386"/>
    <property type="match status" value="1"/>
</dbReference>
<evidence type="ECO:0000313" key="4">
    <source>
        <dbReference type="Proteomes" id="UP001500945"/>
    </source>
</evidence>